<dbReference type="AlphaFoldDB" id="A0A167LQU1"/>
<dbReference type="GO" id="GO:0003676">
    <property type="term" value="F:nucleic acid binding"/>
    <property type="evidence" value="ECO:0007669"/>
    <property type="project" value="InterPro"/>
</dbReference>
<feature type="non-terminal residue" evidence="1">
    <location>
        <position position="1"/>
    </location>
</feature>
<dbReference type="EMBL" id="KV440987">
    <property type="protein sequence ID" value="OAD70924.1"/>
    <property type="molecule type" value="Genomic_DNA"/>
</dbReference>
<dbReference type="GeneID" id="28989324"/>
<dbReference type="InParanoid" id="A0A167LQU1"/>
<sequence length="55" mass="6626">KQWETVIWSDKLSFMLYKKNSSRKLWCKTSERFGTNHFVPKVRGNDKMVMVWGCI</sequence>
<accession>A0A167LQU1</accession>
<evidence type="ECO:0000313" key="1">
    <source>
        <dbReference type="EMBL" id="OAD70924.1"/>
    </source>
</evidence>
<dbReference type="Gene3D" id="3.30.420.10">
    <property type="entry name" value="Ribonuclease H-like superfamily/Ribonuclease H"/>
    <property type="match status" value="1"/>
</dbReference>
<dbReference type="VEuPathDB" id="FungiDB:PHYBLDRAFT_114838"/>
<dbReference type="InterPro" id="IPR036397">
    <property type="entry name" value="RNaseH_sf"/>
</dbReference>
<keyword evidence="2" id="KW-1185">Reference proteome</keyword>
<reference evidence="2" key="1">
    <citation type="submission" date="2015-06" db="EMBL/GenBank/DDBJ databases">
        <title>Expansion of signal transduction pathways in fungi by whole-genome duplication.</title>
        <authorList>
            <consortium name="DOE Joint Genome Institute"/>
            <person name="Corrochano L.M."/>
            <person name="Kuo A."/>
            <person name="Marcet-Houben M."/>
            <person name="Polaino S."/>
            <person name="Salamov A."/>
            <person name="Villalobos J.M."/>
            <person name="Alvarez M.I."/>
            <person name="Avalos J."/>
            <person name="Benito E.P."/>
            <person name="Benoit I."/>
            <person name="Burger G."/>
            <person name="Camino L.P."/>
            <person name="Canovas D."/>
            <person name="Cerda-Olmedo E."/>
            <person name="Cheng J.-F."/>
            <person name="Dominguez A."/>
            <person name="Elias M."/>
            <person name="Eslava A.P."/>
            <person name="Glaser F."/>
            <person name="Grimwood J."/>
            <person name="Gutierrez G."/>
            <person name="Heitman J."/>
            <person name="Henrissat B."/>
            <person name="Iturriaga E.A."/>
            <person name="Lang B.F."/>
            <person name="Lavin J.L."/>
            <person name="Lee S."/>
            <person name="Li W."/>
            <person name="Lindquist E."/>
            <person name="Lopez-Garcia S."/>
            <person name="Luque E.M."/>
            <person name="Marcos A.T."/>
            <person name="Martin J."/>
            <person name="McCluskey K."/>
            <person name="Medina H.R."/>
            <person name="Miralles-Duran A."/>
            <person name="Miyazaki A."/>
            <person name="Munoz-Torres E."/>
            <person name="Oguiza J.A."/>
            <person name="Ohm R."/>
            <person name="Olmedo M."/>
            <person name="Orejas M."/>
            <person name="Ortiz-Castellanos L."/>
            <person name="Pisabarro A.G."/>
            <person name="Rodriguez-Romero J."/>
            <person name="Ruiz-Herrera J."/>
            <person name="Ruiz-Vazquez R."/>
            <person name="Sanz C."/>
            <person name="Schackwitz W."/>
            <person name="Schmutz J."/>
            <person name="Shahriari M."/>
            <person name="Shelest E."/>
            <person name="Silva-Franco F."/>
            <person name="Soanes D."/>
            <person name="Syed K."/>
            <person name="Tagua V.G."/>
            <person name="Talbot N.J."/>
            <person name="Thon M."/>
            <person name="De vries R.P."/>
            <person name="Wiebenga A."/>
            <person name="Yadav J.S."/>
            <person name="Braun E.L."/>
            <person name="Baker S."/>
            <person name="Garre V."/>
            <person name="Horwitz B."/>
            <person name="Torres-Martinez S."/>
            <person name="Idnurm A."/>
            <person name="Herrera-Estrella A."/>
            <person name="Gabaldon T."/>
            <person name="Grigoriev I.V."/>
        </authorList>
    </citation>
    <scope>NUCLEOTIDE SEQUENCE [LARGE SCALE GENOMIC DNA]</scope>
    <source>
        <strain evidence="2">NRRL 1555(-)</strain>
    </source>
</reference>
<evidence type="ECO:0000313" key="2">
    <source>
        <dbReference type="Proteomes" id="UP000077315"/>
    </source>
</evidence>
<dbReference type="RefSeq" id="XP_018288964.1">
    <property type="nucleotide sequence ID" value="XM_018428418.1"/>
</dbReference>
<gene>
    <name evidence="1" type="ORF">PHYBLDRAFT_114838</name>
</gene>
<proteinExistence type="predicted"/>
<dbReference type="Proteomes" id="UP000077315">
    <property type="component" value="Unassembled WGS sequence"/>
</dbReference>
<protein>
    <submittedName>
        <fullName evidence="1">Uncharacterized protein</fullName>
    </submittedName>
</protein>
<name>A0A167LQU1_PHYB8</name>
<organism evidence="1 2">
    <name type="scientific">Phycomyces blakesleeanus (strain ATCC 8743b / DSM 1359 / FGSC 10004 / NBRC 33097 / NRRL 1555)</name>
    <dbReference type="NCBI Taxonomy" id="763407"/>
    <lineage>
        <taxon>Eukaryota</taxon>
        <taxon>Fungi</taxon>
        <taxon>Fungi incertae sedis</taxon>
        <taxon>Mucoromycota</taxon>
        <taxon>Mucoromycotina</taxon>
        <taxon>Mucoromycetes</taxon>
        <taxon>Mucorales</taxon>
        <taxon>Phycomycetaceae</taxon>
        <taxon>Phycomyces</taxon>
    </lineage>
</organism>